<feature type="coiled-coil region" evidence="1">
    <location>
        <begin position="243"/>
        <end position="305"/>
    </location>
</feature>
<dbReference type="SUPFAM" id="SSF48371">
    <property type="entry name" value="ARM repeat"/>
    <property type="match status" value="1"/>
</dbReference>
<evidence type="ECO:0000313" key="2">
    <source>
        <dbReference type="EMBL" id="KAA6402792.1"/>
    </source>
</evidence>
<gene>
    <name evidence="2" type="ORF">EZS28_001682</name>
</gene>
<evidence type="ECO:0000313" key="3">
    <source>
        <dbReference type="Proteomes" id="UP000324800"/>
    </source>
</evidence>
<dbReference type="AlphaFoldDB" id="A0A5J4X7G2"/>
<dbReference type="InterPro" id="IPR016024">
    <property type="entry name" value="ARM-type_fold"/>
</dbReference>
<protein>
    <submittedName>
        <fullName evidence="2">Uncharacterized protein</fullName>
    </submittedName>
</protein>
<dbReference type="OrthoDB" id="2329056at2759"/>
<organism evidence="2 3">
    <name type="scientific">Streblomastix strix</name>
    <dbReference type="NCBI Taxonomy" id="222440"/>
    <lineage>
        <taxon>Eukaryota</taxon>
        <taxon>Metamonada</taxon>
        <taxon>Preaxostyla</taxon>
        <taxon>Oxymonadida</taxon>
        <taxon>Streblomastigidae</taxon>
        <taxon>Streblomastix</taxon>
    </lineage>
</organism>
<dbReference type="EMBL" id="SNRW01000184">
    <property type="protein sequence ID" value="KAA6402792.1"/>
    <property type="molecule type" value="Genomic_DNA"/>
</dbReference>
<keyword evidence="1" id="KW-0175">Coiled coil</keyword>
<accession>A0A5J4X7G2</accession>
<sequence>MEDSSLRQASNELHIQLAGDDARTIIILHISHLKQKETSDDLKIKSLTDLFLSIIANESIQHWIIVESGLLLVLSELMSGTVNPQIRSLCGSLILVVQQLGAKSGEAVDWRTLLSPLFSLLFNIDENISQSGKQSLLKAIDHNPDAIKGLVELNIYDRSSQMMDFAYPQSSTSQSPYLESVLVNVLEVVAFALREGSEIGKKTAMLLATLMRIKQLQPSKQIKSVIGSILSILEDEHDDSNDNKIIQNQLLEAQQQVILAQNKAKLAEEQIIAAEQKAQQSEQRMLEVNEQIRIKDQQINRLQAQIAKNHPDSILIQQIVLPPRSGEEDYTSELENPDPIGSGVRLERVGRLFRKAINMRDQVCASIILDKEIADGIHSITIRFDKNNVDGYVNGRLGIMKANYRIQYPCEPWLIPHRNNMLGYGGYSGFVKYKTIQAEGNIKYSDFQLITMELNANIGTLHYFVEGSQQPIFVQGINEPVKFWFLLYQKDASFTILSLNRLDNPTTKILANSKAIDW</sequence>
<proteinExistence type="predicted"/>
<name>A0A5J4X7G2_9EUKA</name>
<evidence type="ECO:0000256" key="1">
    <source>
        <dbReference type="SAM" id="Coils"/>
    </source>
</evidence>
<dbReference type="Proteomes" id="UP000324800">
    <property type="component" value="Unassembled WGS sequence"/>
</dbReference>
<reference evidence="2 3" key="1">
    <citation type="submission" date="2019-03" db="EMBL/GenBank/DDBJ databases">
        <title>Single cell metagenomics reveals metabolic interactions within the superorganism composed of flagellate Streblomastix strix and complex community of Bacteroidetes bacteria on its surface.</title>
        <authorList>
            <person name="Treitli S.C."/>
            <person name="Kolisko M."/>
            <person name="Husnik F."/>
            <person name="Keeling P."/>
            <person name="Hampl V."/>
        </authorList>
    </citation>
    <scope>NUCLEOTIDE SEQUENCE [LARGE SCALE GENOMIC DNA]</scope>
    <source>
        <strain evidence="2">ST1C</strain>
    </source>
</reference>
<comment type="caution">
    <text evidence="2">The sequence shown here is derived from an EMBL/GenBank/DDBJ whole genome shotgun (WGS) entry which is preliminary data.</text>
</comment>